<name>A0A1B6ML53_9HEMI</name>
<dbReference type="AlphaFoldDB" id="A0A1B6ML53"/>
<dbReference type="EMBL" id="GEBQ01003378">
    <property type="protein sequence ID" value="JAT36599.1"/>
    <property type="molecule type" value="Transcribed_RNA"/>
</dbReference>
<organism evidence="1">
    <name type="scientific">Graphocephala atropunctata</name>
    <dbReference type="NCBI Taxonomy" id="36148"/>
    <lineage>
        <taxon>Eukaryota</taxon>
        <taxon>Metazoa</taxon>
        <taxon>Ecdysozoa</taxon>
        <taxon>Arthropoda</taxon>
        <taxon>Hexapoda</taxon>
        <taxon>Insecta</taxon>
        <taxon>Pterygota</taxon>
        <taxon>Neoptera</taxon>
        <taxon>Paraneoptera</taxon>
        <taxon>Hemiptera</taxon>
        <taxon>Auchenorrhyncha</taxon>
        <taxon>Membracoidea</taxon>
        <taxon>Cicadellidae</taxon>
        <taxon>Cicadellinae</taxon>
        <taxon>Cicadellini</taxon>
        <taxon>Graphocephala</taxon>
    </lineage>
</organism>
<protein>
    <submittedName>
        <fullName evidence="1">Uncharacterized protein</fullName>
    </submittedName>
</protein>
<gene>
    <name evidence="1" type="ORF">g.11421</name>
</gene>
<accession>A0A1B6ML53</accession>
<reference evidence="1" key="1">
    <citation type="submission" date="2015-11" db="EMBL/GenBank/DDBJ databases">
        <title>De novo transcriptome assembly of four potential Pierce s Disease insect vectors from Arizona vineyards.</title>
        <authorList>
            <person name="Tassone E.E."/>
        </authorList>
    </citation>
    <scope>NUCLEOTIDE SEQUENCE</scope>
</reference>
<evidence type="ECO:0000313" key="1">
    <source>
        <dbReference type="EMBL" id="JAT36599.1"/>
    </source>
</evidence>
<proteinExistence type="predicted"/>
<sequence>MSTIHISSNNRMPTTFTHRHFNKDTMLHFKEVMASQSWDETLKEECADMTYSRFITLVMANLDLTCPYKAFRKKSSNQNIAKYDMEVREMKKAFTEAHNKFIRSGQLEDKA</sequence>